<dbReference type="InterPro" id="IPR001387">
    <property type="entry name" value="Cro/C1-type_HTH"/>
</dbReference>
<name>A0A1V0UPQ3_9BACL</name>
<dbReference type="InterPro" id="IPR036286">
    <property type="entry name" value="LexA/Signal_pep-like_sf"/>
</dbReference>
<evidence type="ECO:0000259" key="1">
    <source>
        <dbReference type="PROSITE" id="PS50943"/>
    </source>
</evidence>
<dbReference type="Pfam" id="PF01381">
    <property type="entry name" value="HTH_3"/>
    <property type="match status" value="1"/>
</dbReference>
<reference evidence="2 3" key="1">
    <citation type="submission" date="2017-03" db="EMBL/GenBank/DDBJ databases">
        <title>Paenibacillus larvae genome sequencing.</title>
        <authorList>
            <person name="Dingman D.W."/>
        </authorList>
    </citation>
    <scope>NUCLEOTIDE SEQUENCE [LARGE SCALE GENOMIC DNA]</scope>
    <source>
        <strain evidence="2 3">SAG 10367</strain>
    </source>
</reference>
<dbReference type="InterPro" id="IPR039418">
    <property type="entry name" value="LexA-like"/>
</dbReference>
<sequence length="297" mass="33925">MVIFMSYVEILNNSIVKSGMSLAEIARKVNQKGIKLDRSYISKLRSGIVKPPSDEITEAIAEVIGCDPLELIWAATIEKSHPKIQKSLMNINTSLMKKGIELEKKYPIPDQMDEIDTDKYISSIPEYKKFYDDLIDELGKNGGLEELTKGNEISDLQNNDVFNSKRNRIKIPIYGSVLTSPNGLVFKNYLGERWEDLELTDDNYFYILIKEDSMIGDGIMPDDLALIKEEHNEDYFGLTAVIVDNEECTIRRIYKKDDSIVLYPSNPTFPPRIFKGQELNCIQIIGKVQQIIRNCIN</sequence>
<dbReference type="PROSITE" id="PS50943">
    <property type="entry name" value="HTH_CROC1"/>
    <property type="match status" value="1"/>
</dbReference>
<protein>
    <recommendedName>
        <fullName evidence="1">HTH cro/C1-type domain-containing protein</fullName>
    </recommendedName>
</protein>
<dbReference type="GO" id="GO:0003677">
    <property type="term" value="F:DNA binding"/>
    <property type="evidence" value="ECO:0007669"/>
    <property type="project" value="InterPro"/>
</dbReference>
<dbReference type="EMBL" id="CP020557">
    <property type="protein sequence ID" value="ARF67076.1"/>
    <property type="molecule type" value="Genomic_DNA"/>
</dbReference>
<dbReference type="SUPFAM" id="SSF47413">
    <property type="entry name" value="lambda repressor-like DNA-binding domains"/>
    <property type="match status" value="1"/>
</dbReference>
<dbReference type="Gene3D" id="1.10.260.40">
    <property type="entry name" value="lambda repressor-like DNA-binding domains"/>
    <property type="match status" value="1"/>
</dbReference>
<dbReference type="Gene3D" id="2.10.109.10">
    <property type="entry name" value="Umud Fragment, subunit A"/>
    <property type="match status" value="1"/>
</dbReference>
<dbReference type="InterPro" id="IPR015927">
    <property type="entry name" value="Peptidase_S24_S26A/B/C"/>
</dbReference>
<gene>
    <name evidence="2" type="ORF">B7C51_03480</name>
</gene>
<dbReference type="CDD" id="cd06529">
    <property type="entry name" value="S24_LexA-like"/>
    <property type="match status" value="1"/>
</dbReference>
<proteinExistence type="predicted"/>
<feature type="domain" description="HTH cro/C1-type" evidence="1">
    <location>
        <begin position="36"/>
        <end position="71"/>
    </location>
</feature>
<dbReference type="InterPro" id="IPR010982">
    <property type="entry name" value="Lambda_DNA-bd_dom_sf"/>
</dbReference>
<dbReference type="CDD" id="cd00093">
    <property type="entry name" value="HTH_XRE"/>
    <property type="match status" value="1"/>
</dbReference>
<dbReference type="Pfam" id="PF00717">
    <property type="entry name" value="Peptidase_S24"/>
    <property type="match status" value="1"/>
</dbReference>
<evidence type="ECO:0000313" key="3">
    <source>
        <dbReference type="Proteomes" id="UP000192727"/>
    </source>
</evidence>
<accession>A0A1V0UPQ3</accession>
<dbReference type="Proteomes" id="UP000192727">
    <property type="component" value="Chromosome"/>
</dbReference>
<dbReference type="AlphaFoldDB" id="A0A1V0UPQ3"/>
<dbReference type="SUPFAM" id="SSF51306">
    <property type="entry name" value="LexA/Signal peptidase"/>
    <property type="match status" value="1"/>
</dbReference>
<organism evidence="2 3">
    <name type="scientific">Paenibacillus larvae subsp. pulvifaciens</name>
    <dbReference type="NCBI Taxonomy" id="1477"/>
    <lineage>
        <taxon>Bacteria</taxon>
        <taxon>Bacillati</taxon>
        <taxon>Bacillota</taxon>
        <taxon>Bacilli</taxon>
        <taxon>Bacillales</taxon>
        <taxon>Paenibacillaceae</taxon>
        <taxon>Paenibacillus</taxon>
    </lineage>
</organism>
<evidence type="ECO:0000313" key="2">
    <source>
        <dbReference type="EMBL" id="ARF67076.1"/>
    </source>
</evidence>